<dbReference type="AlphaFoldDB" id="A0A420DN60"/>
<comment type="caution">
    <text evidence="2">The sequence shown here is derived from an EMBL/GenBank/DDBJ whole genome shotgun (WGS) entry which is preliminary data.</text>
</comment>
<dbReference type="STRING" id="1443111.Z949_2177"/>
<gene>
    <name evidence="2" type="ORF">C8N30_0219</name>
</gene>
<keyword evidence="1" id="KW-0472">Membrane</keyword>
<proteinExistence type="predicted"/>
<dbReference type="EMBL" id="RAQK01000001">
    <property type="protein sequence ID" value="RKE95682.1"/>
    <property type="molecule type" value="Genomic_DNA"/>
</dbReference>
<dbReference type="Proteomes" id="UP000284407">
    <property type="component" value="Unassembled WGS sequence"/>
</dbReference>
<feature type="transmembrane region" description="Helical" evidence="1">
    <location>
        <begin position="72"/>
        <end position="91"/>
    </location>
</feature>
<dbReference type="RefSeq" id="WP_025062640.1">
    <property type="nucleotide sequence ID" value="NZ_RAQK01000001.1"/>
</dbReference>
<feature type="transmembrane region" description="Helical" evidence="1">
    <location>
        <begin position="38"/>
        <end position="60"/>
    </location>
</feature>
<evidence type="ECO:0000256" key="1">
    <source>
        <dbReference type="SAM" id="Phobius"/>
    </source>
</evidence>
<keyword evidence="1" id="KW-0812">Transmembrane</keyword>
<protein>
    <submittedName>
        <fullName evidence="2">Uncharacterized protein</fullName>
    </submittedName>
</protein>
<reference evidence="2 3" key="1">
    <citation type="submission" date="2018-09" db="EMBL/GenBank/DDBJ databases">
        <title>Genomic Encyclopedia of Archaeal and Bacterial Type Strains, Phase II (KMG-II): from individual species to whole genera.</title>
        <authorList>
            <person name="Goeker M."/>
        </authorList>
    </citation>
    <scope>NUCLEOTIDE SEQUENCE [LARGE SCALE GENOMIC DNA]</scope>
    <source>
        <strain evidence="2 3">DSM 11458</strain>
    </source>
</reference>
<keyword evidence="3" id="KW-1185">Reference proteome</keyword>
<evidence type="ECO:0000313" key="2">
    <source>
        <dbReference type="EMBL" id="RKE95682.1"/>
    </source>
</evidence>
<organism evidence="2 3">
    <name type="scientific">Sulfitobacter guttiformis</name>
    <dbReference type="NCBI Taxonomy" id="74349"/>
    <lineage>
        <taxon>Bacteria</taxon>
        <taxon>Pseudomonadati</taxon>
        <taxon>Pseudomonadota</taxon>
        <taxon>Alphaproteobacteria</taxon>
        <taxon>Rhodobacterales</taxon>
        <taxon>Roseobacteraceae</taxon>
        <taxon>Sulfitobacter</taxon>
    </lineage>
</organism>
<evidence type="ECO:0000313" key="3">
    <source>
        <dbReference type="Proteomes" id="UP000284407"/>
    </source>
</evidence>
<sequence length="99" mass="10827">MFLEALNFIAIPLVIAVIECAIFAVVLGKAGLPRWTAVFPFVPVACLVGIYLAGGWIAFYEVLGPIPLVIPIYQLLMVLIGFIPLFILATVRWPSVLSR</sequence>
<name>A0A420DN60_9RHOB</name>
<feature type="transmembrane region" description="Helical" evidence="1">
    <location>
        <begin position="6"/>
        <end position="26"/>
    </location>
</feature>
<keyword evidence="1" id="KW-1133">Transmembrane helix</keyword>
<accession>A0A420DN60</accession>